<dbReference type="HOGENOM" id="CLU_102837_0_0_11"/>
<sequence length="166" mass="17327">MKEWASSAATGVGPAQGNGATSLPIPDEAIAAVTGYLNVDANKDSTTQTDVDAWIEQMKAYSVEDYSAASRKNTSAGAAWNDAHAKGASLAAKVTIDKCTRPPGWGDESMVLACTTTTTVTDTSGNSLSETSLPPSWKNRRTTMQYEMTQDGGTWKVKAVSVASAG</sequence>
<evidence type="ECO:0000313" key="2">
    <source>
        <dbReference type="EMBL" id="ERH21966.1"/>
    </source>
</evidence>
<feature type="region of interest" description="Disordered" evidence="1">
    <location>
        <begin position="1"/>
        <end position="20"/>
    </location>
</feature>
<dbReference type="AlphaFoldDB" id="U1QIE6"/>
<evidence type="ECO:0000313" key="3">
    <source>
        <dbReference type="Proteomes" id="UP000016498"/>
    </source>
</evidence>
<evidence type="ECO:0000256" key="1">
    <source>
        <dbReference type="SAM" id="MobiDB-lite"/>
    </source>
</evidence>
<protein>
    <submittedName>
        <fullName evidence="2">Uncharacterized protein</fullName>
    </submittedName>
</protein>
<name>U1QIE6_9ACTO</name>
<reference evidence="2 3" key="1">
    <citation type="submission" date="2013-06" db="EMBL/GenBank/DDBJ databases">
        <authorList>
            <person name="Weinstock G."/>
            <person name="Sodergren E."/>
            <person name="Lobos E.A."/>
            <person name="Fulton L."/>
            <person name="Fulton R."/>
            <person name="Courtney L."/>
            <person name="Fronick C."/>
            <person name="O'Laughlin M."/>
            <person name="Godfrey J."/>
            <person name="Wilson R.M."/>
            <person name="Miner T."/>
            <person name="Farmer C."/>
            <person name="Delehaunty K."/>
            <person name="Cordes M."/>
            <person name="Minx P."/>
            <person name="Tomlinson C."/>
            <person name="Chen J."/>
            <person name="Wollam A."/>
            <person name="Pepin K.H."/>
            <person name="Bhonagiri V."/>
            <person name="Zhang X."/>
            <person name="Warren W."/>
            <person name="Mitreva M."/>
            <person name="Mardis E.R."/>
            <person name="Wilson R.K."/>
        </authorList>
    </citation>
    <scope>NUCLEOTIDE SEQUENCE [LARGE SCALE GENOMIC DNA]</scope>
    <source>
        <strain evidence="2 3">F0510</strain>
    </source>
</reference>
<dbReference type="Proteomes" id="UP000016498">
    <property type="component" value="Unassembled WGS sequence"/>
</dbReference>
<organism evidence="2 3">
    <name type="scientific">Actinomyces johnsonii F0510</name>
    <dbReference type="NCBI Taxonomy" id="1227262"/>
    <lineage>
        <taxon>Bacteria</taxon>
        <taxon>Bacillati</taxon>
        <taxon>Actinomycetota</taxon>
        <taxon>Actinomycetes</taxon>
        <taxon>Actinomycetales</taxon>
        <taxon>Actinomycetaceae</taxon>
        <taxon>Actinomyces</taxon>
    </lineage>
</organism>
<comment type="caution">
    <text evidence="2">The sequence shown here is derived from an EMBL/GenBank/DDBJ whole genome shotgun (WGS) entry which is preliminary data.</text>
</comment>
<accession>U1QIE6</accession>
<dbReference type="EMBL" id="AWSD01000038">
    <property type="protein sequence ID" value="ERH21966.1"/>
    <property type="molecule type" value="Genomic_DNA"/>
</dbReference>
<gene>
    <name evidence="2" type="ORF">HMPREF1549_00342</name>
</gene>
<proteinExistence type="predicted"/>
<dbReference type="PATRIC" id="fig|1227262.3.peg.262"/>